<evidence type="ECO:0000256" key="10">
    <source>
        <dbReference type="ARBA" id="ARBA00048567"/>
    </source>
</evidence>
<dbReference type="GO" id="GO:0000287">
    <property type="term" value="F:magnesium ion binding"/>
    <property type="evidence" value="ECO:0007669"/>
    <property type="project" value="UniProtKB-UniRule"/>
</dbReference>
<accession>A0A4Q0Q8V7</accession>
<feature type="compositionally biased region" description="Polar residues" evidence="12">
    <location>
        <begin position="151"/>
        <end position="163"/>
    </location>
</feature>
<dbReference type="PRINTS" id="PR01100">
    <property type="entry name" value="SHIKIMTKNASE"/>
</dbReference>
<comment type="caution">
    <text evidence="11">Lacks conserved residue(s) required for the propagation of feature annotation.</text>
</comment>
<keyword evidence="9 11" id="KW-0057">Aromatic amino acid biosynthesis</keyword>
<feature type="binding site" evidence="11">
    <location>
        <begin position="2496"/>
        <end position="2501"/>
    </location>
    <ligand>
        <name>ATP</name>
        <dbReference type="ChEBI" id="CHEBI:30616"/>
    </ligand>
</feature>
<dbReference type="NCBIfam" id="NF041399">
    <property type="entry name" value="XopAD"/>
    <property type="match status" value="1"/>
</dbReference>
<dbReference type="GO" id="GO:0004765">
    <property type="term" value="F:shikimate kinase activity"/>
    <property type="evidence" value="ECO:0007669"/>
    <property type="project" value="UniProtKB-UniRule"/>
</dbReference>
<dbReference type="Proteomes" id="UP000290174">
    <property type="component" value="Unassembled WGS sequence"/>
</dbReference>
<evidence type="ECO:0000256" key="9">
    <source>
        <dbReference type="ARBA" id="ARBA00023141"/>
    </source>
</evidence>
<comment type="cofactor">
    <cofactor evidence="11">
        <name>Mg(2+)</name>
        <dbReference type="ChEBI" id="CHEBI:18420"/>
    </cofactor>
    <text evidence="11">Binds 1 Mg(2+) ion per subunit.</text>
</comment>
<keyword evidence="6 11" id="KW-0547">Nucleotide-binding</keyword>
<dbReference type="Gene3D" id="3.40.50.300">
    <property type="entry name" value="P-loop containing nucleotide triphosphate hydrolases"/>
    <property type="match status" value="1"/>
</dbReference>
<feature type="region of interest" description="Disordered" evidence="12">
    <location>
        <begin position="1"/>
        <end position="170"/>
    </location>
</feature>
<comment type="subcellular location">
    <subcellularLocation>
        <location evidence="11">Cytoplasm</location>
    </subcellularLocation>
</comment>
<keyword evidence="11" id="KW-0460">Magnesium</keyword>
<comment type="catalytic activity">
    <reaction evidence="10 11">
        <text>shikimate + ATP = 3-phosphoshikimate + ADP + H(+)</text>
        <dbReference type="Rhea" id="RHEA:13121"/>
        <dbReference type="ChEBI" id="CHEBI:15378"/>
        <dbReference type="ChEBI" id="CHEBI:30616"/>
        <dbReference type="ChEBI" id="CHEBI:36208"/>
        <dbReference type="ChEBI" id="CHEBI:145989"/>
        <dbReference type="ChEBI" id="CHEBI:456216"/>
        <dbReference type="EC" id="2.7.1.71"/>
    </reaction>
</comment>
<dbReference type="PANTHER" id="PTHR21087:SF16">
    <property type="entry name" value="SHIKIMATE KINASE 1, CHLOROPLASTIC"/>
    <property type="match status" value="1"/>
</dbReference>
<dbReference type="InterPro" id="IPR000623">
    <property type="entry name" value="Shikimate_kinase/TSH1"/>
</dbReference>
<dbReference type="EC" id="2.7.1.71" evidence="3 11"/>
<dbReference type="GO" id="GO:0005829">
    <property type="term" value="C:cytosol"/>
    <property type="evidence" value="ECO:0007669"/>
    <property type="project" value="TreeGrafter"/>
</dbReference>
<comment type="pathway">
    <text evidence="1 11">Metabolic intermediate biosynthesis; chorismate biosynthesis; chorismate from D-erythrose 4-phosphate and phosphoenolpyruvate: step 5/7.</text>
</comment>
<dbReference type="InterPro" id="IPR027417">
    <property type="entry name" value="P-loop_NTPase"/>
</dbReference>
<dbReference type="InterPro" id="IPR016024">
    <property type="entry name" value="ARM-type_fold"/>
</dbReference>
<keyword evidence="11" id="KW-0963">Cytoplasm</keyword>
<dbReference type="GO" id="GO:0005524">
    <property type="term" value="F:ATP binding"/>
    <property type="evidence" value="ECO:0007669"/>
    <property type="project" value="UniProtKB-UniRule"/>
</dbReference>
<feature type="compositionally biased region" description="Basic and acidic residues" evidence="12">
    <location>
        <begin position="183"/>
        <end position="199"/>
    </location>
</feature>
<dbReference type="GO" id="GO:0009073">
    <property type="term" value="P:aromatic amino acid family biosynthetic process"/>
    <property type="evidence" value="ECO:0007669"/>
    <property type="project" value="UniProtKB-KW"/>
</dbReference>
<dbReference type="EMBL" id="RKMK01000056">
    <property type="protein sequence ID" value="RXG85584.1"/>
    <property type="molecule type" value="Genomic_DNA"/>
</dbReference>
<dbReference type="SUPFAM" id="SSF52540">
    <property type="entry name" value="P-loop containing nucleoside triphosphate hydrolases"/>
    <property type="match status" value="1"/>
</dbReference>
<feature type="compositionally biased region" description="Low complexity" evidence="12">
    <location>
        <begin position="63"/>
        <end position="75"/>
    </location>
</feature>
<feature type="compositionally biased region" description="Basic and acidic residues" evidence="12">
    <location>
        <begin position="115"/>
        <end position="136"/>
    </location>
</feature>
<feature type="compositionally biased region" description="Low complexity" evidence="12">
    <location>
        <begin position="16"/>
        <end position="35"/>
    </location>
</feature>
<reference evidence="13 14" key="1">
    <citation type="submission" date="2018-11" db="EMBL/GenBank/DDBJ databases">
        <title>Bradyrhizobium sp. nov., isolated from effective nodules of peanut in China.</title>
        <authorList>
            <person name="Li Y."/>
        </authorList>
    </citation>
    <scope>NUCLEOTIDE SEQUENCE [LARGE SCALE GENOMIC DNA]</scope>
    <source>
        <strain evidence="13 14">CCBAU 51770</strain>
    </source>
</reference>
<dbReference type="HAMAP" id="MF_00109">
    <property type="entry name" value="Shikimate_kinase"/>
    <property type="match status" value="1"/>
</dbReference>
<dbReference type="Pfam" id="PF01202">
    <property type="entry name" value="SKI"/>
    <property type="match status" value="1"/>
</dbReference>
<organism evidence="13 14">
    <name type="scientific">Bradyrhizobium zhanjiangense</name>
    <dbReference type="NCBI Taxonomy" id="1325107"/>
    <lineage>
        <taxon>Bacteria</taxon>
        <taxon>Pseudomonadati</taxon>
        <taxon>Pseudomonadota</taxon>
        <taxon>Alphaproteobacteria</taxon>
        <taxon>Hyphomicrobiales</taxon>
        <taxon>Nitrobacteraceae</taxon>
        <taxon>Bradyrhizobium</taxon>
    </lineage>
</organism>
<feature type="binding site" evidence="11">
    <location>
        <position position="2518"/>
    </location>
    <ligand>
        <name>substrate</name>
    </ligand>
</feature>
<feature type="binding site" evidence="11">
    <location>
        <position position="2542"/>
    </location>
    <ligand>
        <name>substrate</name>
    </ligand>
</feature>
<evidence type="ECO:0000256" key="5">
    <source>
        <dbReference type="ARBA" id="ARBA00022679"/>
    </source>
</evidence>
<evidence type="ECO:0000256" key="1">
    <source>
        <dbReference type="ARBA" id="ARBA00004842"/>
    </source>
</evidence>
<gene>
    <name evidence="11" type="primary">aroK</name>
    <name evidence="13" type="ORF">EAS61_35630</name>
</gene>
<dbReference type="PROSITE" id="PS01128">
    <property type="entry name" value="SHIKIMATE_KINASE"/>
    <property type="match status" value="1"/>
</dbReference>
<evidence type="ECO:0000313" key="13">
    <source>
        <dbReference type="EMBL" id="RXG85584.1"/>
    </source>
</evidence>
<keyword evidence="8 11" id="KW-0067">ATP-binding</keyword>
<keyword evidence="11" id="KW-0479">Metal-binding</keyword>
<feature type="compositionally biased region" description="Basic and acidic residues" evidence="12">
    <location>
        <begin position="250"/>
        <end position="266"/>
    </location>
</feature>
<feature type="region of interest" description="Disordered" evidence="12">
    <location>
        <begin position="183"/>
        <end position="313"/>
    </location>
</feature>
<comment type="similarity">
    <text evidence="2 11">Belongs to the shikimate kinase family.</text>
</comment>
<dbReference type="InterPro" id="IPR023000">
    <property type="entry name" value="Shikimate_kinase_CS"/>
</dbReference>
<dbReference type="SUPFAM" id="SSF48371">
    <property type="entry name" value="ARM repeat"/>
    <property type="match status" value="1"/>
</dbReference>
<dbReference type="GO" id="GO:0008652">
    <property type="term" value="P:amino acid biosynthetic process"/>
    <property type="evidence" value="ECO:0007669"/>
    <property type="project" value="UniProtKB-KW"/>
</dbReference>
<keyword evidence="7 11" id="KW-0418">Kinase</keyword>
<comment type="function">
    <text evidence="11">Catalyzes the specific phosphorylation of the 3-hydroxyl group of shikimic acid using ATP as a cosubstrate.</text>
</comment>
<feature type="binding site" evidence="11">
    <location>
        <position position="2602"/>
    </location>
    <ligand>
        <name>ATP</name>
        <dbReference type="ChEBI" id="CHEBI:30616"/>
    </ligand>
</feature>
<evidence type="ECO:0000256" key="11">
    <source>
        <dbReference type="HAMAP-Rule" id="MF_00109"/>
    </source>
</evidence>
<dbReference type="CDD" id="cd00464">
    <property type="entry name" value="SK"/>
    <property type="match status" value="1"/>
</dbReference>
<comment type="caution">
    <text evidence="13">The sequence shown here is derived from an EMBL/GenBank/DDBJ whole genome shotgun (WGS) entry which is preliminary data.</text>
</comment>
<keyword evidence="5 11" id="KW-0808">Transferase</keyword>
<evidence type="ECO:0000256" key="2">
    <source>
        <dbReference type="ARBA" id="ARBA00006997"/>
    </source>
</evidence>
<dbReference type="GO" id="GO:0009423">
    <property type="term" value="P:chorismate biosynthetic process"/>
    <property type="evidence" value="ECO:0007669"/>
    <property type="project" value="UniProtKB-UniRule"/>
</dbReference>
<evidence type="ECO:0000256" key="3">
    <source>
        <dbReference type="ARBA" id="ARBA00012154"/>
    </source>
</evidence>
<feature type="binding site" evidence="11">
    <location>
        <position position="2621"/>
    </location>
    <ligand>
        <name>substrate</name>
    </ligand>
</feature>
<evidence type="ECO:0000256" key="4">
    <source>
        <dbReference type="ARBA" id="ARBA00022605"/>
    </source>
</evidence>
<protein>
    <recommendedName>
        <fullName evidence="3 11">Shikimate kinase</fullName>
        <shortName evidence="11">SK</shortName>
        <ecNumber evidence="3 11">2.7.1.71</ecNumber>
    </recommendedName>
</protein>
<dbReference type="InterPro" id="IPR031322">
    <property type="entry name" value="Shikimate/glucono_kinase"/>
</dbReference>
<proteinExistence type="inferred from homology"/>
<comment type="subunit">
    <text evidence="11">Monomer.</text>
</comment>
<evidence type="ECO:0000256" key="12">
    <source>
        <dbReference type="SAM" id="MobiDB-lite"/>
    </source>
</evidence>
<evidence type="ECO:0000256" key="8">
    <source>
        <dbReference type="ARBA" id="ARBA00022840"/>
    </source>
</evidence>
<evidence type="ECO:0000313" key="14">
    <source>
        <dbReference type="Proteomes" id="UP000290174"/>
    </source>
</evidence>
<dbReference type="PANTHER" id="PTHR21087">
    <property type="entry name" value="SHIKIMATE KINASE"/>
    <property type="match status" value="1"/>
</dbReference>
<evidence type="ECO:0000256" key="7">
    <source>
        <dbReference type="ARBA" id="ARBA00022777"/>
    </source>
</evidence>
<sequence length="2664" mass="291628">MRRIDERGKSPISEFGANESRSAEGSSAGSAYAPAEEGRSFSSVVERMRSEPQDSDASYSRIAPRASGAGRLAGPPAGPHRLLGAALQGAIGGRKRPSNPYSGGPSRDAGPLPARGEESWRPEREAESSHADRRAPDTQSVSERSGRPGRWSTSNAPTQSIQREGSECTYDGAANREARLARSDCGRWRAHQPAERSQRGELSANTQPVSERGGRPGGWRIGGVPVQPIQSESSGRSHRTHGDAANLEIDPSHSDGGRRRSDRAIERSQAGGLVPHSQSVSDLSGGPGRPHVDNSAVQKVQAGMPERPSRRSDELNAALREIASARDIGPFSRAVVRYSKQLRKQDDLSEFLQTAAARFDARFVAQLEENIRSSWGYATTCNAVSREAGGEAGIQACRSLAVRVSRLDKTLMKQMNPSTLSLFASSFGRHPTAAECREAVVNIAEFCCDESFAFQELQSQSLALLVNGFGKWPAEESCGQATAAIAREVCSARLSEYTPQNLGNLVNGFSKWPDRPHCAQAAGLLAGEICRRAACNNGLCDFNQQGLSNLVNGFGKWPDDRCGRAIVAIAKEIVARADQLPDFTSQALANLVNGFRKWPEEEDCRRATAAIADEVIRRAQNNELGGLVAQDLANLVNGFSKWPNEAACRKATVEIGIELCRRAALDASLSDFWPQHLSNLVNGFSKWPEESILARAASVIGAVLCRRASRADGLSDFTPQHLANLVNGFVKWPEETRCNEAILAIADEVVRADASRLSSLAPQLLENLVSGFSSRPEETCRRAAVKMADEILSRADREGQFPAFGLRSLANLVNGLGKWPEQCRDVAVAIAKEVLARKEELPACDPQAFALLVSGFSNWPKETICRDVTVAIANEIAAREEGLSDFDSQGLATLANGLIKWADEVDSSSAKFAIAREVIARADLLPTFTASEVTSLFNAFCDWPETEDCLKAADLIATELCRRVSRDDKLVGFAPRHLALLANAFGKRPMGELNSRQAVVAIAEAFYSRADDLSILTYRHVTAAVNGFSKWPEENACLRVTGLIAAELRRRAVSDGGLPDLTPPQLASLVNGVSKWPEDEDTGQAIFAVASELVRRGAAGLSHFNDWQLAVLINGLSKWPTAEVCLQAARLIANELCHRAARLPDFTEQYLGMLMNGFSKWPEEAACHRAVVDIARGLGRGGQWFGAFTTPQLRMIANALGRSITRGEDAGEIIETALLKDRLHQLAHHLHYANDRLEHSDVLTIAAIFKALAKARLIEDLGLLAPIGLDRLNQLLRAPEFAAENNLETMGNLCAALVPLARSPHLRWHRRQALYLLNDVQPILEQKIEAHFNASKAERIRGPLASRGPALSVYQVLKARAVLATMFKRPDVEGKSSDLRMRQQELQRGTRKILASTRDLIQGDLSNMSWNMIAQIEADSPIDALDTFVEQNAATIRDKYPAAIFDVHEVLRAMDHDPRPPQGEAGLMRLPVVDMQGRPLPTEPETRYSIFHRLTSGAIEVVAVQLPAKPSAFMLARTFTYKGVPYRMDLFGGSKLKAAKRTLSEIAAHAPGAPAAAPSGGKLLAVPYAETAPGTSFEKLLRAWAPFKEAYWYTQRRGFAAPPAIKDLGPHDNVLEGAFRLLLTPDRPTSESHPFKLTGPEGPIALRPHDGCGFIKASLAERMLAVRRAGPQEGPDRMPAYGEGRRSSVPAAALQHYPRSERVAEEAREMTKTWLESRGGESLIGEQLFRAVTAGHIDGPGAVAVPSSDNDLHVPKGKSETLTQTGGVLIGRSPYDKPNLRPLAPERVKLAADGDPTAAFLDRCVAVQYSFSVAQKSREELASDDPSFFAKGILIVVPDEMWPANYADRGLVMSAEDVKCHSSWTERKDRAKVDTAVDCVGILQATEVFAPGSLVAVPTGEQKKLDGDFDGDTVVIIGDRPQLYEHVRQFDEKEQARGVRSLKPPKSYTPAIEGNNYQFSRASQILAATRDALEIYTGLQRSFLAQSHEARRWFAERAIFGTYEGVHHELRRDISQLLNQEQVTGQDIEEKLDRARREIKAAYHPVAHELAELLATDLEAWAESAEEQVLPETAESVSDTKMTVSPAIAELFPNLPEAYQAATHPRDRIRVLLDNYPARIDPRPDGYVADDFVQSASNLLSLGIKVGTDAFKSDTSVELFIKKSQGLQRLLQQTPGVKPVPYVKSMAATLNHGRFNVDTTLEDLKDNPTLAASIMEASINLAAEKRILPVPFGRQPAEESAVTLTLTREHASERAQIEAARAAAEEKEITAAALLVAGNLRQRGIQVNMPYLDHRLRTENSLRDQLMEMNDAFVGDGQPISNAVRHVFEVPDKDFARAFRQAILAFEEQGYAEISTTNWFKMSAPTFVGMKTVLATPDGYRFEAEFHTPGSYKAKITNHDTYKDLQELQRLRRGDAPDPRKMEQLAQRAREVCKEVAIPEGVKNISHWSIEGAPTDGLRAAFGLRSAQQSRTLKPSAKEVVAALNGRPIVLVGMPGSGKSTIGSYLARRLGLPFIDSDKKIETAARMSITEIFETKGEQHFRELEARSIARVLESGPVVLATGGGAFMHEETRRHVADKSVSIWLNTDIAEIRKRLSRDKVRPLLQTASREDKIAQLIYEREPFYQLADLTVVPGQKRDNKNADQCVAALHAHLCGERLGPETG</sequence>
<keyword evidence="4 11" id="KW-0028">Amino-acid biosynthesis</keyword>
<feature type="binding site" evidence="11">
    <location>
        <position position="2500"/>
    </location>
    <ligand>
        <name>Mg(2+)</name>
        <dbReference type="ChEBI" id="CHEBI:18420"/>
    </ligand>
</feature>
<dbReference type="UniPathway" id="UPA00053">
    <property type="reaction ID" value="UER00088"/>
</dbReference>
<dbReference type="NCBIfam" id="NF010552">
    <property type="entry name" value="PRK13946.1"/>
    <property type="match status" value="1"/>
</dbReference>
<evidence type="ECO:0000256" key="6">
    <source>
        <dbReference type="ARBA" id="ARBA00022741"/>
    </source>
</evidence>
<feature type="binding site" evidence="11">
    <location>
        <position position="2564"/>
    </location>
    <ligand>
        <name>substrate</name>
    </ligand>
</feature>
<name>A0A4Q0Q8V7_9BRAD</name>